<proteinExistence type="predicted"/>
<gene>
    <name evidence="8" type="ORF">ACFQDL_11095</name>
</gene>
<feature type="domain" description="MASE1" evidence="7">
    <location>
        <begin position="12"/>
        <end position="125"/>
    </location>
</feature>
<accession>A0ABW1ZZC7</accession>
<comment type="subcellular location">
    <subcellularLocation>
        <location evidence="1">Cell membrane</location>
        <topology evidence="1">Multi-pass membrane protein</topology>
    </subcellularLocation>
</comment>
<name>A0ABW1ZZC7_9GAMM</name>
<keyword evidence="2" id="KW-1003">Cell membrane</keyword>
<dbReference type="RefSeq" id="WP_379909079.1">
    <property type="nucleotide sequence ID" value="NZ_JBHSWE010000001.1"/>
</dbReference>
<feature type="transmembrane region" description="Helical" evidence="6">
    <location>
        <begin position="55"/>
        <end position="72"/>
    </location>
</feature>
<feature type="transmembrane region" description="Helical" evidence="6">
    <location>
        <begin position="15"/>
        <end position="43"/>
    </location>
</feature>
<evidence type="ECO:0000256" key="3">
    <source>
        <dbReference type="ARBA" id="ARBA00022692"/>
    </source>
</evidence>
<evidence type="ECO:0000256" key="2">
    <source>
        <dbReference type="ARBA" id="ARBA00022475"/>
    </source>
</evidence>
<evidence type="ECO:0000313" key="8">
    <source>
        <dbReference type="EMBL" id="MFC6670574.1"/>
    </source>
</evidence>
<evidence type="ECO:0000256" key="1">
    <source>
        <dbReference type="ARBA" id="ARBA00004651"/>
    </source>
</evidence>
<dbReference type="Pfam" id="PF05231">
    <property type="entry name" value="MASE1"/>
    <property type="match status" value="1"/>
</dbReference>
<protein>
    <submittedName>
        <fullName evidence="8">MASE1 domain-containing protein</fullName>
    </submittedName>
</protein>
<sequence>MPSVRNLMPGLGTCLAYLITGALGLTIAIKPSFASLLWLPAGIALGMTLQYGRRALYGVFLGSCLLHVYIAMQQSPDWQQALHVPLLIGLGAALQAQVGAWLVRRLIGHPLKLHEPGQVIRFLLLTGPWPVSSTA</sequence>
<evidence type="ECO:0000256" key="6">
    <source>
        <dbReference type="SAM" id="Phobius"/>
    </source>
</evidence>
<organism evidence="8 9">
    <name type="scientific">Marinobacterium aestuariivivens</name>
    <dbReference type="NCBI Taxonomy" id="1698799"/>
    <lineage>
        <taxon>Bacteria</taxon>
        <taxon>Pseudomonadati</taxon>
        <taxon>Pseudomonadota</taxon>
        <taxon>Gammaproteobacteria</taxon>
        <taxon>Oceanospirillales</taxon>
        <taxon>Oceanospirillaceae</taxon>
        <taxon>Marinobacterium</taxon>
    </lineage>
</organism>
<evidence type="ECO:0000256" key="4">
    <source>
        <dbReference type="ARBA" id="ARBA00022989"/>
    </source>
</evidence>
<keyword evidence="9" id="KW-1185">Reference proteome</keyword>
<dbReference type="InterPro" id="IPR007895">
    <property type="entry name" value="MASE1"/>
</dbReference>
<keyword evidence="5 6" id="KW-0472">Membrane</keyword>
<keyword evidence="3 6" id="KW-0812">Transmembrane</keyword>
<evidence type="ECO:0000313" key="9">
    <source>
        <dbReference type="Proteomes" id="UP001596422"/>
    </source>
</evidence>
<reference evidence="9" key="1">
    <citation type="journal article" date="2019" name="Int. J. Syst. Evol. Microbiol.">
        <title>The Global Catalogue of Microorganisms (GCM) 10K type strain sequencing project: providing services to taxonomists for standard genome sequencing and annotation.</title>
        <authorList>
            <consortium name="The Broad Institute Genomics Platform"/>
            <consortium name="The Broad Institute Genome Sequencing Center for Infectious Disease"/>
            <person name="Wu L."/>
            <person name="Ma J."/>
        </authorList>
    </citation>
    <scope>NUCLEOTIDE SEQUENCE [LARGE SCALE GENOMIC DNA]</scope>
    <source>
        <strain evidence="9">NBRC 111756</strain>
    </source>
</reference>
<keyword evidence="4 6" id="KW-1133">Transmembrane helix</keyword>
<feature type="transmembrane region" description="Helical" evidence="6">
    <location>
        <begin position="84"/>
        <end position="103"/>
    </location>
</feature>
<dbReference type="EMBL" id="JBHSWE010000001">
    <property type="protein sequence ID" value="MFC6670574.1"/>
    <property type="molecule type" value="Genomic_DNA"/>
</dbReference>
<comment type="caution">
    <text evidence="8">The sequence shown here is derived from an EMBL/GenBank/DDBJ whole genome shotgun (WGS) entry which is preliminary data.</text>
</comment>
<evidence type="ECO:0000259" key="7">
    <source>
        <dbReference type="Pfam" id="PF05231"/>
    </source>
</evidence>
<evidence type="ECO:0000256" key="5">
    <source>
        <dbReference type="ARBA" id="ARBA00023136"/>
    </source>
</evidence>
<dbReference type="Proteomes" id="UP001596422">
    <property type="component" value="Unassembled WGS sequence"/>
</dbReference>